<comment type="caution">
    <text evidence="1">The sequence shown here is derived from an EMBL/GenBank/DDBJ whole genome shotgun (WGS) entry which is preliminary data.</text>
</comment>
<protein>
    <submittedName>
        <fullName evidence="1">Uncharacterized protein</fullName>
    </submittedName>
</protein>
<dbReference type="EMBL" id="NKCI01000168">
    <property type="protein sequence ID" value="RSL50148.1"/>
    <property type="molecule type" value="Genomic_DNA"/>
</dbReference>
<proteinExistence type="predicted"/>
<gene>
    <name evidence="1" type="ORF">CEP54_012088</name>
</gene>
<name>A0A428PAS2_9HYPO</name>
<accession>A0A428PAS2</accession>
<dbReference type="Proteomes" id="UP000288168">
    <property type="component" value="Unassembled WGS sequence"/>
</dbReference>
<evidence type="ECO:0000313" key="1">
    <source>
        <dbReference type="EMBL" id="RSL50148.1"/>
    </source>
</evidence>
<sequence>MRTVLTTPKPKSLAQGLDQALIIYFYRRIFNLGLMLLQDVVRRTLDYLEPCVARLDDQDLTVYIYRSL</sequence>
<organism evidence="1 2">
    <name type="scientific">Fusarium duplospermum</name>
    <dbReference type="NCBI Taxonomy" id="1325734"/>
    <lineage>
        <taxon>Eukaryota</taxon>
        <taxon>Fungi</taxon>
        <taxon>Dikarya</taxon>
        <taxon>Ascomycota</taxon>
        <taxon>Pezizomycotina</taxon>
        <taxon>Sordariomycetes</taxon>
        <taxon>Hypocreomycetidae</taxon>
        <taxon>Hypocreales</taxon>
        <taxon>Nectriaceae</taxon>
        <taxon>Fusarium</taxon>
        <taxon>Fusarium solani species complex</taxon>
    </lineage>
</organism>
<keyword evidence="2" id="KW-1185">Reference proteome</keyword>
<evidence type="ECO:0000313" key="2">
    <source>
        <dbReference type="Proteomes" id="UP000288168"/>
    </source>
</evidence>
<reference evidence="1 2" key="1">
    <citation type="submission" date="2017-06" db="EMBL/GenBank/DDBJ databases">
        <title>Comparative genomic analysis of Ambrosia Fusariam Clade fungi.</title>
        <authorList>
            <person name="Stajich J.E."/>
            <person name="Carrillo J."/>
            <person name="Kijimoto T."/>
            <person name="Eskalen A."/>
            <person name="O'Donnell K."/>
            <person name="Kasson M."/>
        </authorList>
    </citation>
    <scope>NUCLEOTIDE SEQUENCE [LARGE SCALE GENOMIC DNA]</scope>
    <source>
        <strain evidence="1 2">NRRL62584</strain>
    </source>
</reference>
<dbReference type="STRING" id="1325734.A0A428PAS2"/>
<dbReference type="AlphaFoldDB" id="A0A428PAS2"/>
<dbReference type="OrthoDB" id="3477330at2759"/>